<evidence type="ECO:0000313" key="1">
    <source>
        <dbReference type="EMBL" id="CAG8745574.1"/>
    </source>
</evidence>
<keyword evidence="2" id="KW-1185">Reference proteome</keyword>
<dbReference type="EMBL" id="CAJVPY010014266">
    <property type="protein sequence ID" value="CAG8745574.1"/>
    <property type="molecule type" value="Genomic_DNA"/>
</dbReference>
<sequence length="41" mass="4844">LSKLFDKKEQEDHIYSVLPYIAPEQFQRKLYTQATGGCLRQ</sequence>
<dbReference type="Proteomes" id="UP000789405">
    <property type="component" value="Unassembled WGS sequence"/>
</dbReference>
<proteinExistence type="predicted"/>
<gene>
    <name evidence="1" type="ORF">DERYTH_LOCUS16403</name>
</gene>
<name>A0A9N9IRK6_9GLOM</name>
<reference evidence="1" key="1">
    <citation type="submission" date="2021-06" db="EMBL/GenBank/DDBJ databases">
        <authorList>
            <person name="Kallberg Y."/>
            <person name="Tangrot J."/>
            <person name="Rosling A."/>
        </authorList>
    </citation>
    <scope>NUCLEOTIDE SEQUENCE</scope>
    <source>
        <strain evidence="1">MA453B</strain>
    </source>
</reference>
<protein>
    <submittedName>
        <fullName evidence="1">22818_t:CDS:1</fullName>
    </submittedName>
</protein>
<evidence type="ECO:0000313" key="2">
    <source>
        <dbReference type="Proteomes" id="UP000789405"/>
    </source>
</evidence>
<dbReference type="AlphaFoldDB" id="A0A9N9IRK6"/>
<organism evidence="1 2">
    <name type="scientific">Dentiscutata erythropus</name>
    <dbReference type="NCBI Taxonomy" id="1348616"/>
    <lineage>
        <taxon>Eukaryota</taxon>
        <taxon>Fungi</taxon>
        <taxon>Fungi incertae sedis</taxon>
        <taxon>Mucoromycota</taxon>
        <taxon>Glomeromycotina</taxon>
        <taxon>Glomeromycetes</taxon>
        <taxon>Diversisporales</taxon>
        <taxon>Gigasporaceae</taxon>
        <taxon>Dentiscutata</taxon>
    </lineage>
</organism>
<accession>A0A9N9IRK6</accession>
<feature type="non-terminal residue" evidence="1">
    <location>
        <position position="1"/>
    </location>
</feature>
<comment type="caution">
    <text evidence="1">The sequence shown here is derived from an EMBL/GenBank/DDBJ whole genome shotgun (WGS) entry which is preliminary data.</text>
</comment>